<evidence type="ECO:0000256" key="1">
    <source>
        <dbReference type="SAM" id="MobiDB-lite"/>
    </source>
</evidence>
<dbReference type="Proteomes" id="UP001295444">
    <property type="component" value="Chromosome 03"/>
</dbReference>
<accession>A0AAD1RQU4</accession>
<feature type="region of interest" description="Disordered" evidence="1">
    <location>
        <begin position="1"/>
        <end position="20"/>
    </location>
</feature>
<feature type="non-terminal residue" evidence="2">
    <location>
        <position position="64"/>
    </location>
</feature>
<reference evidence="2" key="1">
    <citation type="submission" date="2022-03" db="EMBL/GenBank/DDBJ databases">
        <authorList>
            <person name="Alioto T."/>
            <person name="Alioto T."/>
            <person name="Gomez Garrido J."/>
        </authorList>
    </citation>
    <scope>NUCLEOTIDE SEQUENCE</scope>
</reference>
<evidence type="ECO:0000313" key="2">
    <source>
        <dbReference type="EMBL" id="CAH2276440.1"/>
    </source>
</evidence>
<keyword evidence="3" id="KW-1185">Reference proteome</keyword>
<proteinExistence type="predicted"/>
<evidence type="ECO:0000313" key="3">
    <source>
        <dbReference type="Proteomes" id="UP001295444"/>
    </source>
</evidence>
<name>A0AAD1RQU4_PELCU</name>
<feature type="region of interest" description="Disordered" evidence="1">
    <location>
        <begin position="32"/>
        <end position="64"/>
    </location>
</feature>
<feature type="non-terminal residue" evidence="2">
    <location>
        <position position="1"/>
    </location>
</feature>
<dbReference type="AlphaFoldDB" id="A0AAD1RQU4"/>
<organism evidence="2 3">
    <name type="scientific">Pelobates cultripes</name>
    <name type="common">Western spadefoot toad</name>
    <dbReference type="NCBI Taxonomy" id="61616"/>
    <lineage>
        <taxon>Eukaryota</taxon>
        <taxon>Metazoa</taxon>
        <taxon>Chordata</taxon>
        <taxon>Craniata</taxon>
        <taxon>Vertebrata</taxon>
        <taxon>Euteleostomi</taxon>
        <taxon>Amphibia</taxon>
        <taxon>Batrachia</taxon>
        <taxon>Anura</taxon>
        <taxon>Pelobatoidea</taxon>
        <taxon>Pelobatidae</taxon>
        <taxon>Pelobates</taxon>
    </lineage>
</organism>
<feature type="compositionally biased region" description="Basic and acidic residues" evidence="1">
    <location>
        <begin position="1"/>
        <end position="17"/>
    </location>
</feature>
<sequence length="64" mass="7408">TQQRCYQEERPKHLTKDGRRHACRRQCEGLQQQPSTHNAYNKGKSKGAPRMRLNAGPPLMDCNM</sequence>
<protein>
    <submittedName>
        <fullName evidence="2">Uncharacterized protein</fullName>
    </submittedName>
</protein>
<dbReference type="EMBL" id="OW240914">
    <property type="protein sequence ID" value="CAH2276440.1"/>
    <property type="molecule type" value="Genomic_DNA"/>
</dbReference>
<gene>
    <name evidence="2" type="ORF">PECUL_23A018383</name>
</gene>